<dbReference type="Pfam" id="PF00106">
    <property type="entry name" value="adh_short"/>
    <property type="match status" value="1"/>
</dbReference>
<keyword evidence="6" id="KW-1185">Reference proteome</keyword>
<dbReference type="PANTHER" id="PTHR43976">
    <property type="entry name" value="SHORT CHAIN DEHYDROGENASE"/>
    <property type="match status" value="1"/>
</dbReference>
<dbReference type="InterPro" id="IPR036291">
    <property type="entry name" value="NAD(P)-bd_dom_sf"/>
</dbReference>
<comment type="caution">
    <text evidence="5">The sequence shown here is derived from an EMBL/GenBank/DDBJ whole genome shotgun (WGS) entry which is preliminary data.</text>
</comment>
<protein>
    <recommendedName>
        <fullName evidence="7">NAD(P)-binding protein</fullName>
    </recommendedName>
</protein>
<dbReference type="Proteomes" id="UP001385951">
    <property type="component" value="Unassembled WGS sequence"/>
</dbReference>
<evidence type="ECO:0000313" key="5">
    <source>
        <dbReference type="EMBL" id="KAK7681563.1"/>
    </source>
</evidence>
<evidence type="ECO:0000256" key="4">
    <source>
        <dbReference type="RuleBase" id="RU000363"/>
    </source>
</evidence>
<dbReference type="InterPro" id="IPR051911">
    <property type="entry name" value="SDR_oxidoreductase"/>
</dbReference>
<evidence type="ECO:0000256" key="3">
    <source>
        <dbReference type="ARBA" id="ARBA00023002"/>
    </source>
</evidence>
<comment type="similarity">
    <text evidence="1 4">Belongs to the short-chain dehydrogenases/reductases (SDR) family.</text>
</comment>
<gene>
    <name evidence="5" type="ORF">QCA50_015295</name>
</gene>
<dbReference type="SUPFAM" id="SSF51735">
    <property type="entry name" value="NAD(P)-binding Rossmann-fold domains"/>
    <property type="match status" value="1"/>
</dbReference>
<dbReference type="AlphaFoldDB" id="A0AAW0FIM6"/>
<evidence type="ECO:0008006" key="7">
    <source>
        <dbReference type="Google" id="ProtNLM"/>
    </source>
</evidence>
<accession>A0AAW0FIM6</accession>
<organism evidence="5 6">
    <name type="scientific">Cerrena zonata</name>
    <dbReference type="NCBI Taxonomy" id="2478898"/>
    <lineage>
        <taxon>Eukaryota</taxon>
        <taxon>Fungi</taxon>
        <taxon>Dikarya</taxon>
        <taxon>Basidiomycota</taxon>
        <taxon>Agaricomycotina</taxon>
        <taxon>Agaricomycetes</taxon>
        <taxon>Polyporales</taxon>
        <taxon>Cerrenaceae</taxon>
        <taxon>Cerrena</taxon>
    </lineage>
</organism>
<keyword evidence="2" id="KW-0521">NADP</keyword>
<sequence>MSTPRVWLITGSSTGIGREMTELILKKGDIAVATARKPEMLDDLKIIYPSSQLLAIRLDVSKPLDIKDAFSQAKTAFGRVDVVFSNAGYGILGEVEATPEEEARTMFDTNFWGAANVGRAAISFFREENTPCGGHLINISSQVGIHALPSFGYYSASKYALEGLMASFASELDPEWNIKISNVELGGFYTPGVYKVGSGHAHPAYNKPTLPTVAIRTAVAALRADGKPMGADPSKAVQRIFDFPCYPTLPCTSPSEKTQLVYSRRNLKV</sequence>
<keyword evidence="3" id="KW-0560">Oxidoreductase</keyword>
<dbReference type="InterPro" id="IPR002347">
    <property type="entry name" value="SDR_fam"/>
</dbReference>
<dbReference type="InterPro" id="IPR020904">
    <property type="entry name" value="Sc_DH/Rdtase_CS"/>
</dbReference>
<dbReference type="EMBL" id="JASBNA010000040">
    <property type="protein sequence ID" value="KAK7681563.1"/>
    <property type="molecule type" value="Genomic_DNA"/>
</dbReference>
<dbReference type="PRINTS" id="PR00080">
    <property type="entry name" value="SDRFAMILY"/>
</dbReference>
<evidence type="ECO:0000313" key="6">
    <source>
        <dbReference type="Proteomes" id="UP001385951"/>
    </source>
</evidence>
<dbReference type="PRINTS" id="PR00081">
    <property type="entry name" value="GDHRDH"/>
</dbReference>
<evidence type="ECO:0000256" key="1">
    <source>
        <dbReference type="ARBA" id="ARBA00006484"/>
    </source>
</evidence>
<dbReference type="PANTHER" id="PTHR43976:SF16">
    <property type="entry name" value="SHORT-CHAIN DEHYDROGENASE_REDUCTASE FAMILY PROTEIN"/>
    <property type="match status" value="1"/>
</dbReference>
<dbReference type="GO" id="GO:0016491">
    <property type="term" value="F:oxidoreductase activity"/>
    <property type="evidence" value="ECO:0007669"/>
    <property type="project" value="UniProtKB-KW"/>
</dbReference>
<dbReference type="PROSITE" id="PS00061">
    <property type="entry name" value="ADH_SHORT"/>
    <property type="match status" value="1"/>
</dbReference>
<proteinExistence type="inferred from homology"/>
<evidence type="ECO:0000256" key="2">
    <source>
        <dbReference type="ARBA" id="ARBA00022857"/>
    </source>
</evidence>
<reference evidence="5 6" key="1">
    <citation type="submission" date="2022-09" db="EMBL/GenBank/DDBJ databases">
        <authorList>
            <person name="Palmer J.M."/>
        </authorList>
    </citation>
    <scope>NUCLEOTIDE SEQUENCE [LARGE SCALE GENOMIC DNA]</scope>
    <source>
        <strain evidence="5 6">DSM 7382</strain>
    </source>
</reference>
<dbReference type="Gene3D" id="3.40.50.720">
    <property type="entry name" value="NAD(P)-binding Rossmann-like Domain"/>
    <property type="match status" value="1"/>
</dbReference>
<name>A0AAW0FIM6_9APHY</name>